<comment type="caution">
    <text evidence="11">The sequence shown here is derived from an EMBL/GenBank/DDBJ whole genome shotgun (WGS) entry which is preliminary data.</text>
</comment>
<dbReference type="EMBL" id="BLKC01000018">
    <property type="protein sequence ID" value="GFF32069.1"/>
    <property type="molecule type" value="Genomic_DNA"/>
</dbReference>
<dbReference type="Pfam" id="PF11051">
    <property type="entry name" value="Mannosyl_trans3"/>
    <property type="match status" value="1"/>
</dbReference>
<keyword evidence="6" id="KW-0735">Signal-anchor</keyword>
<evidence type="ECO:0000256" key="8">
    <source>
        <dbReference type="ARBA" id="ARBA00023136"/>
    </source>
</evidence>
<keyword evidence="4 11" id="KW-0808">Transferase</keyword>
<dbReference type="PANTHER" id="PTHR31392:SF1">
    <property type="entry name" value="ALPHA-1,3-MANNOSYLTRANSFERASE MNN1-RELATED"/>
    <property type="match status" value="1"/>
</dbReference>
<dbReference type="InterPro" id="IPR029044">
    <property type="entry name" value="Nucleotide-diphossugar_trans"/>
</dbReference>
<proteinExistence type="inferred from homology"/>
<evidence type="ECO:0000313" key="11">
    <source>
        <dbReference type="EMBL" id="GFF32069.1"/>
    </source>
</evidence>
<dbReference type="Proteomes" id="UP000465221">
    <property type="component" value="Unassembled WGS sequence"/>
</dbReference>
<evidence type="ECO:0000256" key="5">
    <source>
        <dbReference type="ARBA" id="ARBA00022692"/>
    </source>
</evidence>
<evidence type="ECO:0000256" key="3">
    <source>
        <dbReference type="ARBA" id="ARBA00022676"/>
    </source>
</evidence>
<name>A0A8H3NHQ5_9EURO</name>
<keyword evidence="8 10" id="KW-0472">Membrane</keyword>
<dbReference type="SUPFAM" id="SSF53448">
    <property type="entry name" value="Nucleotide-diphospho-sugar transferases"/>
    <property type="match status" value="1"/>
</dbReference>
<evidence type="ECO:0000256" key="6">
    <source>
        <dbReference type="ARBA" id="ARBA00022968"/>
    </source>
</evidence>
<keyword evidence="7 10" id="KW-1133">Transmembrane helix</keyword>
<dbReference type="InterPro" id="IPR022751">
    <property type="entry name" value="Alpha_mannosyltransferase"/>
</dbReference>
<dbReference type="AlphaFoldDB" id="A0A8H3NHQ5"/>
<reference evidence="11 12" key="1">
    <citation type="submission" date="2020-01" db="EMBL/GenBank/DDBJ databases">
        <title>Draft genome sequence of Aspergillus udagawae IFM 46972.</title>
        <authorList>
            <person name="Takahashi H."/>
            <person name="Yaguchi T."/>
        </authorList>
    </citation>
    <scope>NUCLEOTIDE SEQUENCE [LARGE SCALE GENOMIC DNA]</scope>
    <source>
        <strain evidence="11 12">IFM 46972</strain>
    </source>
</reference>
<keyword evidence="9" id="KW-0325">Glycoprotein</keyword>
<accession>A0A8H3NHQ5</accession>
<evidence type="ECO:0000256" key="2">
    <source>
        <dbReference type="ARBA" id="ARBA00009105"/>
    </source>
</evidence>
<gene>
    <name evidence="11" type="ORF">IFM46972_03424</name>
</gene>
<evidence type="ECO:0000256" key="10">
    <source>
        <dbReference type="SAM" id="Phobius"/>
    </source>
</evidence>
<dbReference type="PANTHER" id="PTHR31392">
    <property type="entry name" value="ALPHA-1,3-MANNOSYLTRANSFERASE MNN1-RELATED"/>
    <property type="match status" value="1"/>
</dbReference>
<comment type="subcellular location">
    <subcellularLocation>
        <location evidence="1">Membrane</location>
        <topology evidence="1">Single-pass type II membrane protein</topology>
    </subcellularLocation>
</comment>
<evidence type="ECO:0000256" key="7">
    <source>
        <dbReference type="ARBA" id="ARBA00022989"/>
    </source>
</evidence>
<evidence type="ECO:0000313" key="12">
    <source>
        <dbReference type="Proteomes" id="UP000465221"/>
    </source>
</evidence>
<keyword evidence="3 11" id="KW-0328">Glycosyltransferase</keyword>
<evidence type="ECO:0000256" key="9">
    <source>
        <dbReference type="ARBA" id="ARBA00023180"/>
    </source>
</evidence>
<keyword evidence="5 10" id="KW-0812">Transmembrane</keyword>
<dbReference type="GO" id="GO:0016020">
    <property type="term" value="C:membrane"/>
    <property type="evidence" value="ECO:0007669"/>
    <property type="project" value="UniProtKB-SubCell"/>
</dbReference>
<dbReference type="GO" id="GO:0000033">
    <property type="term" value="F:alpha-1,3-mannosyltransferase activity"/>
    <property type="evidence" value="ECO:0007669"/>
    <property type="project" value="TreeGrafter"/>
</dbReference>
<dbReference type="GO" id="GO:0005794">
    <property type="term" value="C:Golgi apparatus"/>
    <property type="evidence" value="ECO:0007669"/>
    <property type="project" value="TreeGrafter"/>
</dbReference>
<organism evidence="11 12">
    <name type="scientific">Aspergillus udagawae</name>
    <dbReference type="NCBI Taxonomy" id="91492"/>
    <lineage>
        <taxon>Eukaryota</taxon>
        <taxon>Fungi</taxon>
        <taxon>Dikarya</taxon>
        <taxon>Ascomycota</taxon>
        <taxon>Pezizomycotina</taxon>
        <taxon>Eurotiomycetes</taxon>
        <taxon>Eurotiomycetidae</taxon>
        <taxon>Eurotiales</taxon>
        <taxon>Aspergillaceae</taxon>
        <taxon>Aspergillus</taxon>
        <taxon>Aspergillus subgen. Fumigati</taxon>
    </lineage>
</organism>
<comment type="similarity">
    <text evidence="2">Belongs to the MNN1/MNT family.</text>
</comment>
<dbReference type="GO" id="GO:0006493">
    <property type="term" value="P:protein O-linked glycosylation"/>
    <property type="evidence" value="ECO:0007669"/>
    <property type="project" value="TreeGrafter"/>
</dbReference>
<evidence type="ECO:0000256" key="4">
    <source>
        <dbReference type="ARBA" id="ARBA00022679"/>
    </source>
</evidence>
<sequence length="518" mass="58483">MRFLHGLIGPRSIRLVALVCGIVLLCTIYLFANPSVSDDFWLFYRPLADENPDINLVKSLFRYTTKHPIHPPYQQTYGNVGRRSGLLRQWLNLARKSDDSAAKDLLNDMAEKLAASTFPFLKERLNQHPSSQLQRPLADLQASFEPDSTGIVIPTSDKSVRSAARLLLNLRSVLGSTLPVQIAYAGDHDLAAENRELLSRIDFPGPPIEFLDINTVFNPYVTQFEQGSWEIKPFAALASRFERVLIADPDVGFFQLPDTFLQDEAITHTGAWMSKDRLFWYHAYRDPTDWDRYIEPDVDRYTLPGKVVDQALFIVDAGLAFFDKGRLDILLGLLCVCWQHSYDVRKELTHPLRYGSRAVWWRGLEMAGARYVEPDHYGGVIGEGAHDRDGVKVCGSALVHVDPKGRLLWWKGDLSTDQGKGPRKWMIEGTSPGPFSARWEEIRAGSLSDEELDIVGRTMDIDVEPYHRWLDTDTIIADAAGRNRPNDAADEAGSLAHLRAKGRGKLTPEKHNVYTSLR</sequence>
<protein>
    <submittedName>
        <fullName evidence="11">Alpha-1,3-mannosyltransferase MNT3</fullName>
    </submittedName>
</protein>
<evidence type="ECO:0000256" key="1">
    <source>
        <dbReference type="ARBA" id="ARBA00004606"/>
    </source>
</evidence>
<feature type="transmembrane region" description="Helical" evidence="10">
    <location>
        <begin position="12"/>
        <end position="32"/>
    </location>
</feature>